<dbReference type="Proteomes" id="UP000790709">
    <property type="component" value="Unassembled WGS sequence"/>
</dbReference>
<accession>A0ACB8B122</accession>
<sequence>MIKEQQSIAPFLPSKPFSLPTEIWDECWSYTNFPELSQLCLVCRLFCQLCQKRLFQSLSLKAPNPDEVRANNMWRWIREFTVMIRRHTTLGHDPKAAALSPLVSQWKITGFSRRHYAEISSYALAETFDAAWRATVGSLISSLPRYQNLRTINSCWLDVDENCRAALAGIPSLEVLDLFDCNITASKGSCLPLRVLELMYNSPASIVDLSTLIELVLPNRLEKLVFHRLRHPEDLVLPALIQFPSFPCLTYLTLTVHPDTAALFFSLLEKTPRLLNLHLTGRSVIPLELIPRTLPLSVAPRLQYISVPVSLAAVLAAGRPVQAFRLNDCGENSYALFLLALSQFSQASVPVHTLSLSFPGIRPHMEIFALICDYFPHLRDLSVEFQELFGDDDDEDASNPGSDSDQGDDEDSGDGHIENALMSSDGQDTEVPVPSEHTPEQGPLRHHRVDECTAPPTRNHIYVGSSLEAPKIPGGVVLRLCDICAIQVDEHDSPSEGPDTFSGLMSWLALGRARLPPSVEQLQLTQHVGWDMDPHPVRRFTVQEQRSVVMHLARHYPTLNVITLGFHGGPWVRVGDDLWREPME</sequence>
<organism evidence="1 2">
    <name type="scientific">Leucogyrophana mollusca</name>
    <dbReference type="NCBI Taxonomy" id="85980"/>
    <lineage>
        <taxon>Eukaryota</taxon>
        <taxon>Fungi</taxon>
        <taxon>Dikarya</taxon>
        <taxon>Basidiomycota</taxon>
        <taxon>Agaricomycotina</taxon>
        <taxon>Agaricomycetes</taxon>
        <taxon>Agaricomycetidae</taxon>
        <taxon>Boletales</taxon>
        <taxon>Boletales incertae sedis</taxon>
        <taxon>Leucogyrophana</taxon>
    </lineage>
</organism>
<keyword evidence="2" id="KW-1185">Reference proteome</keyword>
<evidence type="ECO:0000313" key="2">
    <source>
        <dbReference type="Proteomes" id="UP000790709"/>
    </source>
</evidence>
<reference evidence="1" key="1">
    <citation type="journal article" date="2021" name="New Phytol.">
        <title>Evolutionary innovations through gain and loss of genes in the ectomycorrhizal Boletales.</title>
        <authorList>
            <person name="Wu G."/>
            <person name="Miyauchi S."/>
            <person name="Morin E."/>
            <person name="Kuo A."/>
            <person name="Drula E."/>
            <person name="Varga T."/>
            <person name="Kohler A."/>
            <person name="Feng B."/>
            <person name="Cao Y."/>
            <person name="Lipzen A."/>
            <person name="Daum C."/>
            <person name="Hundley H."/>
            <person name="Pangilinan J."/>
            <person name="Johnson J."/>
            <person name="Barry K."/>
            <person name="LaButti K."/>
            <person name="Ng V."/>
            <person name="Ahrendt S."/>
            <person name="Min B."/>
            <person name="Choi I.G."/>
            <person name="Park H."/>
            <person name="Plett J.M."/>
            <person name="Magnuson J."/>
            <person name="Spatafora J.W."/>
            <person name="Nagy L.G."/>
            <person name="Henrissat B."/>
            <person name="Grigoriev I.V."/>
            <person name="Yang Z.L."/>
            <person name="Xu J."/>
            <person name="Martin F.M."/>
        </authorList>
    </citation>
    <scope>NUCLEOTIDE SEQUENCE</scope>
    <source>
        <strain evidence="1">KUC20120723A-06</strain>
    </source>
</reference>
<dbReference type="EMBL" id="MU266682">
    <property type="protein sequence ID" value="KAH7919220.1"/>
    <property type="molecule type" value="Genomic_DNA"/>
</dbReference>
<comment type="caution">
    <text evidence="1">The sequence shown here is derived from an EMBL/GenBank/DDBJ whole genome shotgun (WGS) entry which is preliminary data.</text>
</comment>
<gene>
    <name evidence="1" type="ORF">BV22DRAFT_1134000</name>
</gene>
<evidence type="ECO:0000313" key="1">
    <source>
        <dbReference type="EMBL" id="KAH7919220.1"/>
    </source>
</evidence>
<proteinExistence type="predicted"/>
<protein>
    <submittedName>
        <fullName evidence="1">Uncharacterized protein</fullName>
    </submittedName>
</protein>
<name>A0ACB8B122_9AGAM</name>